<evidence type="ECO:0000313" key="2">
    <source>
        <dbReference type="Proteomes" id="UP000827549"/>
    </source>
</evidence>
<evidence type="ECO:0000313" key="1">
    <source>
        <dbReference type="EMBL" id="WOO81531.1"/>
    </source>
</evidence>
<gene>
    <name evidence="1" type="ORF">LOC62_03G005052</name>
</gene>
<keyword evidence="2" id="KW-1185">Reference proteome</keyword>
<dbReference type="GeneID" id="87808283"/>
<reference evidence="1" key="1">
    <citation type="submission" date="2023-10" db="EMBL/GenBank/DDBJ databases">
        <authorList>
            <person name="Noh H."/>
        </authorList>
    </citation>
    <scope>NUCLEOTIDE SEQUENCE</scope>
    <source>
        <strain evidence="1">DUCC4014</strain>
    </source>
</reference>
<dbReference type="EMBL" id="CP086716">
    <property type="protein sequence ID" value="WOO81531.1"/>
    <property type="molecule type" value="Genomic_DNA"/>
</dbReference>
<dbReference type="AlphaFoldDB" id="A0AAF0YBB1"/>
<accession>A0AAF0YBB1</accession>
<dbReference type="RefSeq" id="XP_062627563.1">
    <property type="nucleotide sequence ID" value="XM_062771579.1"/>
</dbReference>
<organism evidence="1 2">
    <name type="scientific">Vanrija pseudolonga</name>
    <dbReference type="NCBI Taxonomy" id="143232"/>
    <lineage>
        <taxon>Eukaryota</taxon>
        <taxon>Fungi</taxon>
        <taxon>Dikarya</taxon>
        <taxon>Basidiomycota</taxon>
        <taxon>Agaricomycotina</taxon>
        <taxon>Tremellomycetes</taxon>
        <taxon>Trichosporonales</taxon>
        <taxon>Trichosporonaceae</taxon>
        <taxon>Vanrija</taxon>
    </lineage>
</organism>
<proteinExistence type="predicted"/>
<name>A0AAF0YBB1_9TREE</name>
<dbReference type="Proteomes" id="UP000827549">
    <property type="component" value="Chromosome 3"/>
</dbReference>
<protein>
    <submittedName>
        <fullName evidence="1">Uncharacterized protein</fullName>
    </submittedName>
</protein>
<sequence>MSISTRMRGTPPATDSNDTAWLFAAAPQHTRNALALARVAGTDYIYADPALGAAQGGCCTLATGPKQWV</sequence>